<organism evidence="2 3">
    <name type="scientific">Sutterella wadsworthensis HGA0223</name>
    <dbReference type="NCBI Taxonomy" id="1203554"/>
    <lineage>
        <taxon>Bacteria</taxon>
        <taxon>Pseudomonadati</taxon>
        <taxon>Pseudomonadota</taxon>
        <taxon>Betaproteobacteria</taxon>
        <taxon>Burkholderiales</taxon>
        <taxon>Sutterellaceae</taxon>
        <taxon>Sutterella</taxon>
    </lineage>
</organism>
<dbReference type="Proteomes" id="UP000014400">
    <property type="component" value="Unassembled WGS sequence"/>
</dbReference>
<dbReference type="RefSeq" id="WP_016474139.1">
    <property type="nucleotide sequence ID" value="NZ_KE150480.1"/>
</dbReference>
<evidence type="ECO:0000313" key="3">
    <source>
        <dbReference type="Proteomes" id="UP000014400"/>
    </source>
</evidence>
<feature type="transmembrane region" description="Helical" evidence="1">
    <location>
        <begin position="57"/>
        <end position="82"/>
    </location>
</feature>
<proteinExistence type="predicted"/>
<dbReference type="eggNOG" id="ENOG5031GJZ">
    <property type="taxonomic scope" value="Bacteria"/>
</dbReference>
<gene>
    <name evidence="2" type="ORF">HMPREF1476_00807</name>
</gene>
<keyword evidence="1" id="KW-0472">Membrane</keyword>
<keyword evidence="1" id="KW-1133">Transmembrane helix</keyword>
<keyword evidence="3" id="KW-1185">Reference proteome</keyword>
<feature type="transmembrane region" description="Helical" evidence="1">
    <location>
        <begin position="144"/>
        <end position="164"/>
    </location>
</feature>
<feature type="transmembrane region" description="Helical" evidence="1">
    <location>
        <begin position="103"/>
        <end position="124"/>
    </location>
</feature>
<evidence type="ECO:0000313" key="2">
    <source>
        <dbReference type="EMBL" id="EPE00078.1"/>
    </source>
</evidence>
<dbReference type="HOGENOM" id="CLU_1502734_0_0_4"/>
<feature type="transmembrane region" description="Helical" evidence="1">
    <location>
        <begin position="21"/>
        <end position="45"/>
    </location>
</feature>
<dbReference type="EMBL" id="ATCF01000012">
    <property type="protein sequence ID" value="EPE00078.1"/>
    <property type="molecule type" value="Genomic_DNA"/>
</dbReference>
<comment type="caution">
    <text evidence="2">The sequence shown here is derived from an EMBL/GenBank/DDBJ whole genome shotgun (WGS) entry which is preliminary data.</text>
</comment>
<dbReference type="PATRIC" id="fig|1203554.3.peg.811"/>
<sequence length="179" mass="19923">MAFRKIIKTGDPDDIRTGFAGAVWDIVKMSSLIGAFVAFFSGMVLKGKLLMLAAESWTSILLVLLVLFLALFLSLGAVLLQLPGLIHRKREHQEAQNLSDTRLILWVFSTFAVSWFSTFFFSVTSDITAEAMRGFGMGEYLYDFPAALIFFYVAGPAIVVNVAFGSWIRGNIRRLLPEV</sequence>
<protein>
    <submittedName>
        <fullName evidence="2">Uncharacterized protein</fullName>
    </submittedName>
</protein>
<evidence type="ECO:0000256" key="1">
    <source>
        <dbReference type="SAM" id="Phobius"/>
    </source>
</evidence>
<name>S3C175_9BURK</name>
<dbReference type="AlphaFoldDB" id="S3C175"/>
<accession>S3C175</accession>
<keyword evidence="1" id="KW-0812">Transmembrane</keyword>
<reference evidence="2 3" key="1">
    <citation type="submission" date="2013-04" db="EMBL/GenBank/DDBJ databases">
        <title>The Genome Sequence of Sutterella wadsworthensis HGA0223.</title>
        <authorList>
            <consortium name="The Broad Institute Genomics Platform"/>
            <person name="Earl A."/>
            <person name="Ward D."/>
            <person name="Feldgarden M."/>
            <person name="Gevers D."/>
            <person name="Schmidt T.M."/>
            <person name="Dover J."/>
            <person name="Dai D."/>
            <person name="Walker B."/>
            <person name="Young S."/>
            <person name="Zeng Q."/>
            <person name="Gargeya S."/>
            <person name="Fitzgerald M."/>
            <person name="Haas B."/>
            <person name="Abouelleil A."/>
            <person name="Allen A.W."/>
            <person name="Alvarado L."/>
            <person name="Arachchi H.M."/>
            <person name="Berlin A.M."/>
            <person name="Chapman S.B."/>
            <person name="Gainer-Dewar J."/>
            <person name="Goldberg J."/>
            <person name="Griggs A."/>
            <person name="Gujja S."/>
            <person name="Hansen M."/>
            <person name="Howarth C."/>
            <person name="Imamovic A."/>
            <person name="Ireland A."/>
            <person name="Larimer J."/>
            <person name="McCowan C."/>
            <person name="Murphy C."/>
            <person name="Pearson M."/>
            <person name="Poon T.W."/>
            <person name="Priest M."/>
            <person name="Roberts A."/>
            <person name="Saif S."/>
            <person name="Shea T."/>
            <person name="Sisk P."/>
            <person name="Sykes S."/>
            <person name="Wortman J."/>
            <person name="Nusbaum C."/>
            <person name="Birren B."/>
        </authorList>
    </citation>
    <scope>NUCLEOTIDE SEQUENCE [LARGE SCALE GENOMIC DNA]</scope>
    <source>
        <strain evidence="2 3">HGA0223</strain>
    </source>
</reference>